<dbReference type="Proteomes" id="UP001370348">
    <property type="component" value="Chromosome"/>
</dbReference>
<feature type="chain" id="PRO_5047550579" description="DUF3011 domain-containing protein" evidence="2">
    <location>
        <begin position="30"/>
        <end position="337"/>
    </location>
</feature>
<keyword evidence="2" id="KW-0732">Signal</keyword>
<protein>
    <recommendedName>
        <fullName evidence="5">DUF3011 domain-containing protein</fullName>
    </recommendedName>
</protein>
<evidence type="ECO:0008006" key="5">
    <source>
        <dbReference type="Google" id="ProtNLM"/>
    </source>
</evidence>
<organism evidence="3 4">
    <name type="scientific">Pendulispora albinea</name>
    <dbReference type="NCBI Taxonomy" id="2741071"/>
    <lineage>
        <taxon>Bacteria</taxon>
        <taxon>Pseudomonadati</taxon>
        <taxon>Myxococcota</taxon>
        <taxon>Myxococcia</taxon>
        <taxon>Myxococcales</taxon>
        <taxon>Sorangiineae</taxon>
        <taxon>Pendulisporaceae</taxon>
        <taxon>Pendulispora</taxon>
    </lineage>
</organism>
<evidence type="ECO:0000256" key="2">
    <source>
        <dbReference type="SAM" id="SignalP"/>
    </source>
</evidence>
<feature type="signal peptide" evidence="2">
    <location>
        <begin position="1"/>
        <end position="29"/>
    </location>
</feature>
<feature type="region of interest" description="Disordered" evidence="1">
    <location>
        <begin position="141"/>
        <end position="175"/>
    </location>
</feature>
<gene>
    <name evidence="3" type="ORF">LZC94_43480</name>
</gene>
<evidence type="ECO:0000313" key="4">
    <source>
        <dbReference type="Proteomes" id="UP001370348"/>
    </source>
</evidence>
<reference evidence="3 4" key="1">
    <citation type="submission" date="2021-12" db="EMBL/GenBank/DDBJ databases">
        <title>Discovery of the Pendulisporaceae a myxobacterial family with distinct sporulation behavior and unique specialized metabolism.</title>
        <authorList>
            <person name="Garcia R."/>
            <person name="Popoff A."/>
            <person name="Bader C.D."/>
            <person name="Loehr J."/>
            <person name="Walesch S."/>
            <person name="Walt C."/>
            <person name="Boldt J."/>
            <person name="Bunk B."/>
            <person name="Haeckl F.J.F.P.J."/>
            <person name="Gunesch A.P."/>
            <person name="Birkelbach J."/>
            <person name="Nuebel U."/>
            <person name="Pietschmann T."/>
            <person name="Bach T."/>
            <person name="Mueller R."/>
        </authorList>
    </citation>
    <scope>NUCLEOTIDE SEQUENCE [LARGE SCALE GENOMIC DNA]</scope>
    <source>
        <strain evidence="3 4">MSr11954</strain>
    </source>
</reference>
<dbReference type="EMBL" id="CP089984">
    <property type="protein sequence ID" value="WXB14673.1"/>
    <property type="molecule type" value="Genomic_DNA"/>
</dbReference>
<name>A0ABZ2LUW0_9BACT</name>
<keyword evidence="4" id="KW-1185">Reference proteome</keyword>
<accession>A0ABZ2LUW0</accession>
<feature type="compositionally biased region" description="Polar residues" evidence="1">
    <location>
        <begin position="142"/>
        <end position="151"/>
    </location>
</feature>
<evidence type="ECO:0000256" key="1">
    <source>
        <dbReference type="SAM" id="MobiDB-lite"/>
    </source>
</evidence>
<dbReference type="RefSeq" id="WP_394824298.1">
    <property type="nucleotide sequence ID" value="NZ_CP089984.1"/>
</dbReference>
<feature type="compositionally biased region" description="Basic and acidic residues" evidence="1">
    <location>
        <begin position="153"/>
        <end position="164"/>
    </location>
</feature>
<evidence type="ECO:0000313" key="3">
    <source>
        <dbReference type="EMBL" id="WXB14673.1"/>
    </source>
</evidence>
<sequence length="337" mass="35943">MFRAVRGPATAAVVVFIAASFGARSTAAAAEGPTPWWIDPSSCSEWSTALARQITLACDAAARSCQMSAEKIATANARQITLRCGGGDHWTLEAHDGTGASLWHIEVRGEFDERVRAAALWVVRSDAAMAESPYDALPANTRIVTPSSAAPRTSRDPSRQHEIAPRTTSEDEPDTKTGFALAARSLFDPSFAYAAYGLGARIVDAGEFFGLIPRPLRLYLALAGEYGWTHVLEDAKRIRVHIGPGIAWTIPRTHDILALSLEAGLGVQRKTVAIDAGSVSEYRPLAYGQLGVTAYAPLRGSLRPFASAALGIMDPGLNLDASNAHFTVEIGAAWSAW</sequence>
<proteinExistence type="predicted"/>